<feature type="region of interest" description="Disordered" evidence="1">
    <location>
        <begin position="1"/>
        <end position="58"/>
    </location>
</feature>
<protein>
    <submittedName>
        <fullName evidence="2">Uncharacterized protein</fullName>
    </submittedName>
</protein>
<feature type="compositionally biased region" description="Basic residues" evidence="1">
    <location>
        <begin position="1"/>
        <end position="16"/>
    </location>
</feature>
<keyword evidence="3" id="KW-1185">Reference proteome</keyword>
<dbReference type="EMBL" id="BPLQ01003002">
    <property type="protein sequence ID" value="GIX97010.1"/>
    <property type="molecule type" value="Genomic_DNA"/>
</dbReference>
<dbReference type="Proteomes" id="UP001054837">
    <property type="component" value="Unassembled WGS sequence"/>
</dbReference>
<evidence type="ECO:0000313" key="3">
    <source>
        <dbReference type="Proteomes" id="UP001054837"/>
    </source>
</evidence>
<accession>A0AAV4PM27</accession>
<gene>
    <name evidence="2" type="ORF">CDAR_94871</name>
</gene>
<dbReference type="AlphaFoldDB" id="A0AAV4PM27"/>
<organism evidence="2 3">
    <name type="scientific">Caerostris darwini</name>
    <dbReference type="NCBI Taxonomy" id="1538125"/>
    <lineage>
        <taxon>Eukaryota</taxon>
        <taxon>Metazoa</taxon>
        <taxon>Ecdysozoa</taxon>
        <taxon>Arthropoda</taxon>
        <taxon>Chelicerata</taxon>
        <taxon>Arachnida</taxon>
        <taxon>Araneae</taxon>
        <taxon>Araneomorphae</taxon>
        <taxon>Entelegynae</taxon>
        <taxon>Araneoidea</taxon>
        <taxon>Araneidae</taxon>
        <taxon>Caerostris</taxon>
    </lineage>
</organism>
<name>A0AAV4PM27_9ARAC</name>
<sequence length="99" mass="11190">MAPIRHSYKCVRRASNSHKEAARESSKHSGERTRVEAKHDCSPPSRAQSAVSGRKVNSESIRVPMTHRRSCYELKGCGTCPLRGKEIRFSRDSDDLFTE</sequence>
<evidence type="ECO:0000313" key="2">
    <source>
        <dbReference type="EMBL" id="GIX97010.1"/>
    </source>
</evidence>
<evidence type="ECO:0000256" key="1">
    <source>
        <dbReference type="SAM" id="MobiDB-lite"/>
    </source>
</evidence>
<comment type="caution">
    <text evidence="2">The sequence shown here is derived from an EMBL/GenBank/DDBJ whole genome shotgun (WGS) entry which is preliminary data.</text>
</comment>
<reference evidence="2 3" key="1">
    <citation type="submission" date="2021-06" db="EMBL/GenBank/DDBJ databases">
        <title>Caerostris darwini draft genome.</title>
        <authorList>
            <person name="Kono N."/>
            <person name="Arakawa K."/>
        </authorList>
    </citation>
    <scope>NUCLEOTIDE SEQUENCE [LARGE SCALE GENOMIC DNA]</scope>
</reference>
<proteinExistence type="predicted"/>
<feature type="compositionally biased region" description="Basic and acidic residues" evidence="1">
    <location>
        <begin position="17"/>
        <end position="41"/>
    </location>
</feature>